<dbReference type="Proteomes" id="UP000028761">
    <property type="component" value="Chromosome 20"/>
</dbReference>
<evidence type="ECO:0000256" key="12">
    <source>
        <dbReference type="ARBA" id="ARBA00023098"/>
    </source>
</evidence>
<dbReference type="SUPFAM" id="SSF51735">
    <property type="entry name" value="NAD(P)-binding Rossmann-fold domains"/>
    <property type="match status" value="1"/>
</dbReference>
<dbReference type="AlphaFoldDB" id="A0A8I5NX60"/>
<keyword evidence="13" id="KW-0594">Phospholipid biosynthesis</keyword>
<evidence type="ECO:0000256" key="1">
    <source>
        <dbReference type="ARBA" id="ARBA00000113"/>
    </source>
</evidence>
<evidence type="ECO:0000256" key="16">
    <source>
        <dbReference type="ARBA" id="ARBA00025559"/>
    </source>
</evidence>
<evidence type="ECO:0000256" key="14">
    <source>
        <dbReference type="ARBA" id="ARBA00023235"/>
    </source>
</evidence>
<evidence type="ECO:0000256" key="9">
    <source>
        <dbReference type="ARBA" id="ARBA00022516"/>
    </source>
</evidence>
<keyword evidence="12" id="KW-0443">Lipid metabolism</keyword>
<dbReference type="EC" id="5.5.1.4" evidence="6"/>
<reference evidence="20 21" key="1">
    <citation type="submission" date="2012-03" db="EMBL/GenBank/DDBJ databases">
        <title>Whole Genome Assembly of Papio anubis.</title>
        <authorList>
            <person name="Liu Y.L."/>
            <person name="Abraham K.A."/>
            <person name="Akbar H.A."/>
            <person name="Ali S.A."/>
            <person name="Anosike U.A."/>
            <person name="Aqrawi P.A."/>
            <person name="Arias F.A."/>
            <person name="Attaway T.A."/>
            <person name="Awwad R.A."/>
            <person name="Babu C.B."/>
            <person name="Bandaranaike D.B."/>
            <person name="Battles P.B."/>
            <person name="Bell A.B."/>
            <person name="Beltran B.B."/>
            <person name="Berhane-Mersha D.B."/>
            <person name="Bess C.B."/>
            <person name="Bickham C.B."/>
            <person name="Bolden T.B."/>
            <person name="Carter K.C."/>
            <person name="Chau D.C."/>
            <person name="Chavez A.C."/>
            <person name="Clerc-Blankenburg K.C."/>
            <person name="Coyle M.C."/>
            <person name="Dao M.D."/>
            <person name="Davila M.L.D."/>
            <person name="Davy-Carroll L.D."/>
            <person name="Denson S.D."/>
            <person name="Dinh H.D."/>
            <person name="Fernandez S.F."/>
            <person name="Fernando P.F."/>
            <person name="Forbes L.F."/>
            <person name="Francis C.F."/>
            <person name="Francisco L.F."/>
            <person name="Fu Q.F."/>
            <person name="Garcia-Iii R.G."/>
            <person name="Garrett T.G."/>
            <person name="Gross S.G."/>
            <person name="Gubbala S.G."/>
            <person name="Hirani K.H."/>
            <person name="Hogues M.H."/>
            <person name="Hollins B.H."/>
            <person name="Jackson L.J."/>
            <person name="Javaid M.J."/>
            <person name="Jhangiani S.J."/>
            <person name="Johnson A.J."/>
            <person name="Johnson B.J."/>
            <person name="Jones J.J."/>
            <person name="Joshi V.J."/>
            <person name="Kalu J.K."/>
            <person name="Khan N.K."/>
            <person name="Korchina V.K."/>
            <person name="Kovar C.K."/>
            <person name="Lago L.L."/>
            <person name="Lara F.L."/>
            <person name="Le T.-K.L."/>
            <person name="Lee S.L."/>
            <person name="Legall-Iii F.L."/>
            <person name="Lemon S.L."/>
            <person name="Liu J.L."/>
            <person name="Liu Y.-S.L."/>
            <person name="Liyanage D.L."/>
            <person name="Lopez J.L."/>
            <person name="Lorensuhewa L.L."/>
            <person name="Mata R.M."/>
            <person name="Mathew T.M."/>
            <person name="Mercado C.M."/>
            <person name="Mercado I.M."/>
            <person name="Morales K.M."/>
            <person name="Morgan M.M."/>
            <person name="Munidasa M.M."/>
            <person name="Ngo D.N."/>
            <person name="Nguyen L.N."/>
            <person name="Nguyen T.N."/>
            <person name="Nguyen N.N."/>
            <person name="Obregon M.O."/>
            <person name="Okwuonu G.O."/>
            <person name="Ongeri F.O."/>
            <person name="Onwere C.O."/>
            <person name="Osifeso I.O."/>
            <person name="Parra A.P."/>
            <person name="Patil S.P."/>
            <person name="Perez A.P."/>
            <person name="Perez Y.P."/>
            <person name="Pham C.P."/>
            <person name="Pu L.-L.P."/>
            <person name="Puazo M.P."/>
            <person name="Quiroz J.Q."/>
            <person name="Rouhana J.R."/>
            <person name="Ruiz M.R."/>
            <person name="Ruiz S.-J.R."/>
            <person name="Saada N.S."/>
            <person name="Santibanez J.S."/>
            <person name="Scheel M.S."/>
            <person name="Schneider B.S."/>
            <person name="Simmons D.S."/>
            <person name="Sisson I.S."/>
            <person name="Tang L.-Y.T."/>
            <person name="Thornton R.T."/>
            <person name="Tisius J.T."/>
            <person name="Toledanes G.T."/>
            <person name="Trejos Z.T."/>
            <person name="Usmani K.U."/>
            <person name="Varghese R.V."/>
            <person name="Vattathil S.V."/>
            <person name="Vee V.V."/>
            <person name="Walker D.W."/>
            <person name="Weissenberger G.W."/>
            <person name="White C.W."/>
            <person name="Williams A.W."/>
            <person name="Woodworth J.W."/>
            <person name="Wright R.W."/>
            <person name="Zhu Y.Z."/>
            <person name="Han Y.H."/>
            <person name="Newsham I.N."/>
            <person name="Nazareth L.N."/>
            <person name="Worley K.W."/>
            <person name="Muzny D.M."/>
            <person name="Rogers J.R."/>
            <person name="Gibbs R.G."/>
        </authorList>
    </citation>
    <scope>NUCLEOTIDE SEQUENCE [LARGE SCALE GENOMIC DNA]</scope>
</reference>
<comment type="pathway">
    <text evidence="4">Polyol metabolism; myo-inositol biosynthesis; myo-inositol from D-glucose 6-phosphate: step 1/2.</text>
</comment>
<evidence type="ECO:0000256" key="8">
    <source>
        <dbReference type="ARBA" id="ARBA00022490"/>
    </source>
</evidence>
<keyword evidence="10" id="KW-0398">Inositol biosynthesis</keyword>
<evidence type="ECO:0000256" key="10">
    <source>
        <dbReference type="ARBA" id="ARBA00022550"/>
    </source>
</evidence>
<comment type="cofactor">
    <cofactor evidence="2">
        <name>NAD(+)</name>
        <dbReference type="ChEBI" id="CHEBI:57540"/>
    </cofactor>
</comment>
<keyword evidence="14" id="KW-0413">Isomerase</keyword>
<keyword evidence="8" id="KW-0963">Cytoplasm</keyword>
<dbReference type="SUPFAM" id="SSF55347">
    <property type="entry name" value="Glyceraldehyde-3-phosphate dehydrogenase-like, C-terminal domain"/>
    <property type="match status" value="1"/>
</dbReference>
<evidence type="ECO:0000256" key="17">
    <source>
        <dbReference type="ARBA" id="ARBA00032949"/>
    </source>
</evidence>
<evidence type="ECO:0000256" key="2">
    <source>
        <dbReference type="ARBA" id="ARBA00001911"/>
    </source>
</evidence>
<evidence type="ECO:0000256" key="15">
    <source>
        <dbReference type="ARBA" id="ARBA00023264"/>
    </source>
</evidence>
<evidence type="ECO:0000313" key="20">
    <source>
        <dbReference type="Ensembl" id="ENSPANP00000059403.1"/>
    </source>
</evidence>
<dbReference type="Ensembl" id="ENSPANT00000076480.1">
    <property type="protein sequence ID" value="ENSPANP00000059403.1"/>
    <property type="gene ID" value="ENSPANG00000004910.3"/>
</dbReference>
<keyword evidence="21" id="KW-1185">Reference proteome</keyword>
<dbReference type="GO" id="GO:0004512">
    <property type="term" value="F:inositol-3-phosphate synthase activity"/>
    <property type="evidence" value="ECO:0007669"/>
    <property type="project" value="UniProtKB-EC"/>
</dbReference>
<organism evidence="20 21">
    <name type="scientific">Papio anubis</name>
    <name type="common">Olive baboon</name>
    <dbReference type="NCBI Taxonomy" id="9555"/>
    <lineage>
        <taxon>Eukaryota</taxon>
        <taxon>Metazoa</taxon>
        <taxon>Chordata</taxon>
        <taxon>Craniata</taxon>
        <taxon>Vertebrata</taxon>
        <taxon>Euteleostomi</taxon>
        <taxon>Mammalia</taxon>
        <taxon>Eutheria</taxon>
        <taxon>Euarchontoglires</taxon>
        <taxon>Primates</taxon>
        <taxon>Haplorrhini</taxon>
        <taxon>Catarrhini</taxon>
        <taxon>Cercopithecidae</taxon>
        <taxon>Cercopithecinae</taxon>
        <taxon>Papio</taxon>
    </lineage>
</organism>
<dbReference type="InterPro" id="IPR036291">
    <property type="entry name" value="NAD(P)-bd_dom_sf"/>
</dbReference>
<dbReference type="InterPro" id="IPR002587">
    <property type="entry name" value="Myo-inos-1-P_Synthase"/>
</dbReference>
<feature type="region of interest" description="Disordered" evidence="18">
    <location>
        <begin position="1"/>
        <end position="62"/>
    </location>
</feature>
<dbReference type="PANTHER" id="PTHR11510">
    <property type="entry name" value="MYO-INOSITOL-1 PHOSPHATE SYNTHASE"/>
    <property type="match status" value="1"/>
</dbReference>
<comment type="catalytic activity">
    <reaction evidence="1">
        <text>D-glucose 6-phosphate = 1D-myo-inositol 3-phosphate</text>
        <dbReference type="Rhea" id="RHEA:10716"/>
        <dbReference type="ChEBI" id="CHEBI:58401"/>
        <dbReference type="ChEBI" id="CHEBI:61548"/>
        <dbReference type="EC" id="5.5.1.4"/>
    </reaction>
</comment>
<comment type="function">
    <text evidence="16">Key enzyme in myo-inositol biosynthesis pathway that catalyzes the conversion of glucose 6-phosphate to 1-myo-inositol 1-phosphate in a NAD-dependent manner. Rate-limiting enzyme in the synthesis of all inositol-containing compounds.</text>
</comment>
<feature type="domain" description="Myo-inositol-1-phosphate synthase GAPDH-like" evidence="19">
    <location>
        <begin position="456"/>
        <end position="569"/>
    </location>
</feature>
<evidence type="ECO:0000256" key="18">
    <source>
        <dbReference type="SAM" id="MobiDB-lite"/>
    </source>
</evidence>
<protein>
    <recommendedName>
        <fullName evidence="7">Inositol-3-phosphate synthase 1</fullName>
        <ecNumber evidence="6">5.5.1.4</ecNumber>
    </recommendedName>
    <alternativeName>
        <fullName evidence="17">Myo-inositol 1-phosphate synthase</fullName>
    </alternativeName>
</protein>
<dbReference type="InterPro" id="IPR013021">
    <property type="entry name" value="Myo-inos-1-P_Synthase_GAPDH"/>
</dbReference>
<name>A0A8I5NX60_PAPAN</name>
<dbReference type="GeneTree" id="ENSGT00390000018395"/>
<evidence type="ECO:0000256" key="5">
    <source>
        <dbReference type="ARBA" id="ARBA00010813"/>
    </source>
</evidence>
<evidence type="ECO:0000256" key="7">
    <source>
        <dbReference type="ARBA" id="ARBA00017761"/>
    </source>
</evidence>
<sequence length="716" mass="77535">MRRARGLPATSARRGPDGHDGSALSGLEPGLQTLGPSPQRGRGGEGGGAGAGPQRFSPEVARQRARAVSHRCLSRLCAGECGSGRGWPPWAPRLAWPGHLESPLTPLLTPGLQPATMEAAAQFFVESPDVVYGPEAIEAQYEYRTTRVSREGGVLKVDQGVGEGGMLGRAGRRGEKGMGPGVHCAACLQVHPTSTRFTFRTARQVPRLGVMLVGWGGNNGSTFTAAVLANRLRLSWPTRSGRKEANYYGSLTQAGTVSLGLDVEGQEVFVPFSTLLPMVAPNDLVFDGWDISSLNLAEAMRRAKVLDWGLQEQLWPHMEALRPRPSVYIPEFIAANQSARADNLIPGSRAQQLEQIRRDIRDFRSSAGLDKIIVLWTANTERFCEVIPGLNDTAENLLRTIELGLEVSPSTLFAVASILEGCAFLNGSPQNTLVPGALELAWQRRVFVGGDDFKSGQTKVKSVLVDFLIGSGLKTMSIVSYNHLGNNDGENLSAPLQFRSKEVSKSNVVDDMVQSNPVLYAPGEEPDHCVVIKYVPYVGDSKRALDEYTSELMLGGTNTLVLHNTCEDSLLAAPIMLDLALLTELCQRVSFCTDADPEPQTFHPVLSLLSFLFKAPLVPPGSPVVNALFRQRSCIENILRCAPASRFPIQGPDTPWLNYAQGLGGYRRCLALLSCTASPGPAWGSRHRTTCYWSIRWSAQGPSSSESDPWLLPALC</sequence>
<dbReference type="UniPathway" id="UPA00823">
    <property type="reaction ID" value="UER00787"/>
</dbReference>
<evidence type="ECO:0000313" key="21">
    <source>
        <dbReference type="Proteomes" id="UP000028761"/>
    </source>
</evidence>
<evidence type="ECO:0000256" key="4">
    <source>
        <dbReference type="ARBA" id="ARBA00005117"/>
    </source>
</evidence>
<keyword evidence="11" id="KW-0520">NAD</keyword>
<dbReference type="Pfam" id="PF01658">
    <property type="entry name" value="Inos-1-P_synth"/>
    <property type="match status" value="1"/>
</dbReference>
<dbReference type="Gene3D" id="3.40.50.720">
    <property type="entry name" value="NAD(P)-binding Rossmann-like Domain"/>
    <property type="match status" value="2"/>
</dbReference>
<dbReference type="GO" id="GO:0005737">
    <property type="term" value="C:cytoplasm"/>
    <property type="evidence" value="ECO:0007669"/>
    <property type="project" value="UniProtKB-SubCell"/>
</dbReference>
<evidence type="ECO:0000256" key="6">
    <source>
        <dbReference type="ARBA" id="ARBA00012125"/>
    </source>
</evidence>
<gene>
    <name evidence="20" type="primary">ISYNA1</name>
</gene>
<dbReference type="GO" id="GO:0008654">
    <property type="term" value="P:phospholipid biosynthetic process"/>
    <property type="evidence" value="ECO:0007669"/>
    <property type="project" value="UniProtKB-KW"/>
</dbReference>
<reference evidence="20" key="2">
    <citation type="submission" date="2025-08" db="UniProtKB">
        <authorList>
            <consortium name="Ensembl"/>
        </authorList>
    </citation>
    <scope>IDENTIFICATION</scope>
</reference>
<keyword evidence="9" id="KW-0444">Lipid biosynthesis</keyword>
<reference evidence="20" key="3">
    <citation type="submission" date="2025-09" db="UniProtKB">
        <authorList>
            <consortium name="Ensembl"/>
        </authorList>
    </citation>
    <scope>IDENTIFICATION</scope>
</reference>
<evidence type="ECO:0000256" key="11">
    <source>
        <dbReference type="ARBA" id="ARBA00023027"/>
    </source>
</evidence>
<proteinExistence type="inferred from homology"/>
<dbReference type="OMA" id="CTRPRDW"/>
<keyword evidence="15" id="KW-1208">Phospholipid metabolism</keyword>
<evidence type="ECO:0000256" key="3">
    <source>
        <dbReference type="ARBA" id="ARBA00004496"/>
    </source>
</evidence>
<dbReference type="FunFam" id="3.40.50.720:FF:000171">
    <property type="entry name" value="inositol-3-phosphate synthase 1"/>
    <property type="match status" value="1"/>
</dbReference>
<evidence type="ECO:0000256" key="13">
    <source>
        <dbReference type="ARBA" id="ARBA00023209"/>
    </source>
</evidence>
<dbReference type="Pfam" id="PF07994">
    <property type="entry name" value="NAD_binding_5"/>
    <property type="match status" value="1"/>
</dbReference>
<comment type="subcellular location">
    <subcellularLocation>
        <location evidence="3">Cytoplasm</location>
    </subcellularLocation>
</comment>
<comment type="similarity">
    <text evidence="5">Belongs to the myo-inositol 1-phosphate synthase family.</text>
</comment>
<dbReference type="FunFam" id="3.40.50.720:FF:000069">
    <property type="entry name" value="Inositol-3-phosphate synthase 1"/>
    <property type="match status" value="1"/>
</dbReference>
<dbReference type="GO" id="GO:0006021">
    <property type="term" value="P:inositol biosynthetic process"/>
    <property type="evidence" value="ECO:0007669"/>
    <property type="project" value="UniProtKB-UniPathway"/>
</dbReference>
<accession>A0A8I5NX60</accession>
<evidence type="ECO:0000259" key="19">
    <source>
        <dbReference type="Pfam" id="PF01658"/>
    </source>
</evidence>